<dbReference type="HOGENOM" id="CLU_138616_0_0_10"/>
<dbReference type="GO" id="GO:0016787">
    <property type="term" value="F:hydrolase activity"/>
    <property type="evidence" value="ECO:0007669"/>
    <property type="project" value="UniProtKB-KW"/>
</dbReference>
<dbReference type="eggNOG" id="COG3387">
    <property type="taxonomic scope" value="Bacteria"/>
</dbReference>
<evidence type="ECO:0000313" key="3">
    <source>
        <dbReference type="Proteomes" id="UP000001654"/>
    </source>
</evidence>
<organism evidence="2 3">
    <name type="scientific">Zunongwangia profunda (strain DSM 18752 / CCTCC AB 206139 / SM-A87)</name>
    <name type="common">Wangia profunda</name>
    <dbReference type="NCBI Taxonomy" id="655815"/>
    <lineage>
        <taxon>Bacteria</taxon>
        <taxon>Pseudomonadati</taxon>
        <taxon>Bacteroidota</taxon>
        <taxon>Flavobacteriia</taxon>
        <taxon>Flavobacteriales</taxon>
        <taxon>Flavobacteriaceae</taxon>
        <taxon>Zunongwangia</taxon>
    </lineage>
</organism>
<dbReference type="InterPro" id="IPR045582">
    <property type="entry name" value="Trehalase-like_N"/>
</dbReference>
<dbReference type="Proteomes" id="UP000001654">
    <property type="component" value="Chromosome"/>
</dbReference>
<proteinExistence type="predicted"/>
<protein>
    <submittedName>
        <fullName evidence="2">Glycosyl hydrolase family protein</fullName>
    </submittedName>
</protein>
<evidence type="ECO:0000313" key="2">
    <source>
        <dbReference type="EMBL" id="ADF52784.1"/>
    </source>
</evidence>
<evidence type="ECO:0000259" key="1">
    <source>
        <dbReference type="Pfam" id="PF19291"/>
    </source>
</evidence>
<dbReference type="STRING" id="655815.ZPR_2460"/>
<dbReference type="Pfam" id="PF19291">
    <property type="entry name" value="TREH_N"/>
    <property type="match status" value="1"/>
</dbReference>
<dbReference type="EMBL" id="CP001650">
    <property type="protein sequence ID" value="ADF52784.1"/>
    <property type="molecule type" value="Genomic_DNA"/>
</dbReference>
<accession>D5BE25</accession>
<sequence>MDNLDYGIIGNCKSCALVSKTGSLDWCCLPAFDSAAVFAKILDEQKGGSFEFKVSDDYNISQEYLWETNILSTVFDNGEDAFQLIDFMPRYPRDDGSYYSPPDIIRFLRLLKGKPKFKVIYNPRLDFAREETHNENKGNYIKSYTVEGKYDSLFFLFQSRFG</sequence>
<dbReference type="AlphaFoldDB" id="D5BE25"/>
<name>D5BE25_ZUNPS</name>
<feature type="domain" description="Trehalase-like N-terminal" evidence="1">
    <location>
        <begin position="8"/>
        <end position="139"/>
    </location>
</feature>
<keyword evidence="3" id="KW-1185">Reference proteome</keyword>
<gene>
    <name evidence="2" type="ordered locus">ZPR_2460</name>
</gene>
<dbReference type="KEGG" id="zpr:ZPR_2460"/>
<keyword evidence="2" id="KW-0378">Hydrolase</keyword>
<reference evidence="2 3" key="1">
    <citation type="journal article" date="2010" name="BMC Genomics">
        <title>The complete genome of Zunongwangia profunda SM-A87 reveals its adaptation to the deep-sea environment and ecological role in sedimentary organic nitrogen degradation.</title>
        <authorList>
            <person name="Qin Q.L."/>
            <person name="Zhang X.Y."/>
            <person name="Wang X.M."/>
            <person name="Liu G.M."/>
            <person name="Chen X.L."/>
            <person name="Xie B.B."/>
            <person name="Dang H.Y."/>
            <person name="Zhou B.C."/>
            <person name="Yu J."/>
            <person name="Zhang Y.Z."/>
        </authorList>
    </citation>
    <scope>NUCLEOTIDE SEQUENCE [LARGE SCALE GENOMIC DNA]</scope>
    <source>
        <strain evidence="3">DSM 18752 / CCTCC AB 206139 / SM-A87</strain>
    </source>
</reference>